<dbReference type="Gene3D" id="1.10.630.10">
    <property type="entry name" value="Cytochrome P450"/>
    <property type="match status" value="1"/>
</dbReference>
<dbReference type="SUPFAM" id="SSF48264">
    <property type="entry name" value="Cytochrome P450"/>
    <property type="match status" value="1"/>
</dbReference>
<dbReference type="PANTHER" id="PTHR46696:SF1">
    <property type="entry name" value="CYTOCHROME P450 YJIB-RELATED"/>
    <property type="match status" value="1"/>
</dbReference>
<keyword evidence="3" id="KW-1185">Reference proteome</keyword>
<evidence type="ECO:0000256" key="1">
    <source>
        <dbReference type="ARBA" id="ARBA00010617"/>
    </source>
</evidence>
<organism evidence="2 3">
    <name type="scientific">Gemmobacter denitrificans</name>
    <dbReference type="NCBI Taxonomy" id="3123040"/>
    <lineage>
        <taxon>Bacteria</taxon>
        <taxon>Pseudomonadati</taxon>
        <taxon>Pseudomonadota</taxon>
        <taxon>Alphaproteobacteria</taxon>
        <taxon>Rhodobacterales</taxon>
        <taxon>Paracoccaceae</taxon>
        <taxon>Gemmobacter</taxon>
    </lineage>
</organism>
<dbReference type="PANTHER" id="PTHR46696">
    <property type="entry name" value="P450, PUTATIVE (EUROFUNG)-RELATED"/>
    <property type="match status" value="1"/>
</dbReference>
<dbReference type="RefSeq" id="WP_335425374.1">
    <property type="nucleotide sequence ID" value="NZ_JBALHR010000021.1"/>
</dbReference>
<sequence length="384" mass="41216">MPNGVTGPFGVVNPEHHLAVEPPHRAADGVWVLSRYADVRAVLRAPNVGIDPTLRDGIARLAARSGRDLSGLMRGHGALPNMRDGAEHAAARRAFACHAARLLASGGRDLEPRLDEALQGLPCDTPVEAMRALILPLVDGHLAETLDIGMAELQRQKGLFSTLFEGGGPIRSLTDTVALSAMADLLFAEATAILNRRGLAQPDTADLGALIFAVNLAGDAQSGLCAQILFQLAADPGLVARLRADPALTEGFVRECLRFSTVVPLLLRKVLSGRIDLPDAVLSAGDRVRLDLWRANRDPAVFADPDRFLPDRRAQPHLAFAAGPHTCQGARAGKGLAETFTRHLVAHFDLAAGCDRLTYLPGRLTRIPDRLPVTFRQRSRPRPA</sequence>
<dbReference type="Pfam" id="PF00067">
    <property type="entry name" value="p450"/>
    <property type="match status" value="1"/>
</dbReference>
<protein>
    <submittedName>
        <fullName evidence="2">Cytochrome P450</fullName>
    </submittedName>
</protein>
<name>A0ABU8C161_9RHOB</name>
<reference evidence="2" key="1">
    <citation type="submission" date="2024-02" db="EMBL/GenBank/DDBJ databases">
        <title>Genome sequences of strain Gemmobacter sp. JM10B15.</title>
        <authorList>
            <person name="Zhang M."/>
        </authorList>
    </citation>
    <scope>NUCLEOTIDE SEQUENCE</scope>
    <source>
        <strain evidence="2">JM10B15</strain>
    </source>
</reference>
<evidence type="ECO:0000313" key="2">
    <source>
        <dbReference type="EMBL" id="MEH7830332.1"/>
    </source>
</evidence>
<dbReference type="InterPro" id="IPR002397">
    <property type="entry name" value="Cyt_P450_B"/>
</dbReference>
<dbReference type="InterPro" id="IPR001128">
    <property type="entry name" value="Cyt_P450"/>
</dbReference>
<dbReference type="Proteomes" id="UP001431963">
    <property type="component" value="Unassembled WGS sequence"/>
</dbReference>
<comment type="caution">
    <text evidence="2">The sequence shown here is derived from an EMBL/GenBank/DDBJ whole genome shotgun (WGS) entry which is preliminary data.</text>
</comment>
<accession>A0ABU8C161</accession>
<gene>
    <name evidence="2" type="ORF">V6590_19450</name>
</gene>
<dbReference type="EMBL" id="JBALHR010000021">
    <property type="protein sequence ID" value="MEH7830332.1"/>
    <property type="molecule type" value="Genomic_DNA"/>
</dbReference>
<comment type="similarity">
    <text evidence="1">Belongs to the cytochrome P450 family.</text>
</comment>
<evidence type="ECO:0000313" key="3">
    <source>
        <dbReference type="Proteomes" id="UP001431963"/>
    </source>
</evidence>
<dbReference type="InterPro" id="IPR036396">
    <property type="entry name" value="Cyt_P450_sf"/>
</dbReference>
<proteinExistence type="inferred from homology"/>
<dbReference type="PRINTS" id="PR00359">
    <property type="entry name" value="BP450"/>
</dbReference>